<dbReference type="InterPro" id="IPR019734">
    <property type="entry name" value="TPR_rpt"/>
</dbReference>
<feature type="region of interest" description="Disordered" evidence="3">
    <location>
        <begin position="1"/>
        <end position="73"/>
    </location>
</feature>
<feature type="compositionally biased region" description="Basic and acidic residues" evidence="3">
    <location>
        <begin position="1321"/>
        <end position="1341"/>
    </location>
</feature>
<dbReference type="InterPro" id="IPR027523">
    <property type="entry name" value="CLU_prot"/>
</dbReference>
<proteinExistence type="inferred from homology"/>
<keyword evidence="2" id="KW-0694">RNA-binding</keyword>
<dbReference type="SUPFAM" id="SSF48452">
    <property type="entry name" value="TPR-like"/>
    <property type="match status" value="2"/>
</dbReference>
<dbReference type="SMART" id="SM00028">
    <property type="entry name" value="TPR"/>
    <property type="match status" value="3"/>
</dbReference>
<evidence type="ECO:0000256" key="3">
    <source>
        <dbReference type="SAM" id="MobiDB-lite"/>
    </source>
</evidence>
<dbReference type="Proteomes" id="UP001347796">
    <property type="component" value="Unassembled WGS sequence"/>
</dbReference>
<organism evidence="5 6">
    <name type="scientific">Patella caerulea</name>
    <name type="common">Rayed Mediterranean limpet</name>
    <dbReference type="NCBI Taxonomy" id="87958"/>
    <lineage>
        <taxon>Eukaryota</taxon>
        <taxon>Metazoa</taxon>
        <taxon>Spiralia</taxon>
        <taxon>Lophotrochozoa</taxon>
        <taxon>Mollusca</taxon>
        <taxon>Gastropoda</taxon>
        <taxon>Patellogastropoda</taxon>
        <taxon>Patelloidea</taxon>
        <taxon>Patellidae</taxon>
        <taxon>Patella</taxon>
    </lineage>
</organism>
<gene>
    <name evidence="5" type="ORF">SNE40_003114</name>
</gene>
<dbReference type="GO" id="GO:0007005">
    <property type="term" value="P:mitochondrion organization"/>
    <property type="evidence" value="ECO:0007669"/>
    <property type="project" value="UniProtKB-UniRule"/>
</dbReference>
<comment type="subcellular location">
    <subcellularLocation>
        <location evidence="2">Cytoplasm</location>
    </subcellularLocation>
</comment>
<dbReference type="Pfam" id="PF13374">
    <property type="entry name" value="TPR_10"/>
    <property type="match status" value="1"/>
</dbReference>
<dbReference type="FunFam" id="3.30.2280.10:FF:000002">
    <property type="entry name" value="Clustered mitochondria protein homolog"/>
    <property type="match status" value="1"/>
</dbReference>
<feature type="compositionally biased region" description="Basic and acidic residues" evidence="3">
    <location>
        <begin position="1351"/>
        <end position="1363"/>
    </location>
</feature>
<reference evidence="5 6" key="1">
    <citation type="submission" date="2024-01" db="EMBL/GenBank/DDBJ databases">
        <title>The genome of the rayed Mediterranean limpet Patella caerulea (Linnaeus, 1758).</title>
        <authorList>
            <person name="Anh-Thu Weber A."/>
            <person name="Halstead-Nussloch G."/>
        </authorList>
    </citation>
    <scope>NUCLEOTIDE SEQUENCE [LARGE SCALE GENOMIC DNA]</scope>
    <source>
        <strain evidence="5">AATW-2023a</strain>
        <tissue evidence="5">Whole specimen</tissue>
    </source>
</reference>
<feature type="region of interest" description="Disordered" evidence="3">
    <location>
        <begin position="1311"/>
        <end position="1363"/>
    </location>
</feature>
<dbReference type="Gene3D" id="3.30.2280.10">
    <property type="entry name" value="Hypothetical protein (hspc210)"/>
    <property type="match status" value="1"/>
</dbReference>
<feature type="region of interest" description="Disordered" evidence="3">
    <location>
        <begin position="1371"/>
        <end position="1390"/>
    </location>
</feature>
<dbReference type="Gene3D" id="1.25.40.10">
    <property type="entry name" value="Tetratricopeptide repeat domain"/>
    <property type="match status" value="1"/>
</dbReference>
<dbReference type="GO" id="GO:0005737">
    <property type="term" value="C:cytoplasm"/>
    <property type="evidence" value="ECO:0007669"/>
    <property type="project" value="UniProtKB-SubCell"/>
</dbReference>
<dbReference type="Pfam" id="PF13424">
    <property type="entry name" value="TPR_12"/>
    <property type="match status" value="1"/>
</dbReference>
<evidence type="ECO:0000313" key="5">
    <source>
        <dbReference type="EMBL" id="KAK6191420.1"/>
    </source>
</evidence>
<dbReference type="InterPro" id="IPR025697">
    <property type="entry name" value="CLU_dom"/>
</dbReference>
<evidence type="ECO:0000313" key="6">
    <source>
        <dbReference type="Proteomes" id="UP001347796"/>
    </source>
</evidence>
<evidence type="ECO:0000256" key="2">
    <source>
        <dbReference type="HAMAP-Rule" id="MF_03013"/>
    </source>
</evidence>
<dbReference type="InterPro" id="IPR033646">
    <property type="entry name" value="CLU-central"/>
</dbReference>
<dbReference type="InterPro" id="IPR007967">
    <property type="entry name" value="GSKIP_dom"/>
</dbReference>
<dbReference type="Pfam" id="PF12807">
    <property type="entry name" value="eIF3_p135"/>
    <property type="match status" value="1"/>
</dbReference>
<dbReference type="InterPro" id="IPR028275">
    <property type="entry name" value="CLU_N"/>
</dbReference>
<dbReference type="FunFam" id="1.25.40.10:FF:000099">
    <property type="entry name" value="Clustered mitochondria protein homolog"/>
    <property type="match status" value="1"/>
</dbReference>
<dbReference type="PANTHER" id="PTHR12601">
    <property type="entry name" value="EUKARYOTIC TRANSLATION INITIATION FACTOR 3 SUBUNIT EIF-3"/>
    <property type="match status" value="1"/>
</dbReference>
<evidence type="ECO:0000259" key="4">
    <source>
        <dbReference type="PROSITE" id="PS51823"/>
    </source>
</evidence>
<dbReference type="EMBL" id="JAZGQO010000002">
    <property type="protein sequence ID" value="KAK6191420.1"/>
    <property type="molecule type" value="Genomic_DNA"/>
</dbReference>
<dbReference type="InterPro" id="IPR011990">
    <property type="entry name" value="TPR-like_helical_dom_sf"/>
</dbReference>
<name>A0AAN8Q4P9_PATCE</name>
<dbReference type="PANTHER" id="PTHR12601:SF6">
    <property type="entry name" value="CLUSTERED MITOCHONDRIA PROTEIN HOMOLOG"/>
    <property type="match status" value="1"/>
</dbReference>
<evidence type="ECO:0000256" key="1">
    <source>
        <dbReference type="ARBA" id="ARBA00022490"/>
    </source>
</evidence>
<dbReference type="GO" id="GO:0003729">
    <property type="term" value="F:mRNA binding"/>
    <property type="evidence" value="ECO:0007669"/>
    <property type="project" value="TreeGrafter"/>
</dbReference>
<dbReference type="InterPro" id="IPR023231">
    <property type="entry name" value="GSKIP_dom_sf"/>
</dbReference>
<comment type="similarity">
    <text evidence="2">Belongs to the CLU family.</text>
</comment>
<dbReference type="SUPFAM" id="SSF103107">
    <property type="entry name" value="Hypothetical protein c14orf129, hspc210"/>
    <property type="match status" value="1"/>
</dbReference>
<accession>A0AAN8Q4P9</accession>
<feature type="compositionally biased region" description="Polar residues" evidence="3">
    <location>
        <begin position="1376"/>
        <end position="1390"/>
    </location>
</feature>
<dbReference type="Pfam" id="PF05303">
    <property type="entry name" value="GSKIP_dom"/>
    <property type="match status" value="1"/>
</dbReference>
<dbReference type="Pfam" id="PF15044">
    <property type="entry name" value="CLU_N"/>
    <property type="match status" value="1"/>
</dbReference>
<feature type="compositionally biased region" description="Basic and acidic residues" evidence="3">
    <location>
        <begin position="1"/>
        <end position="36"/>
    </location>
</feature>
<comment type="function">
    <text evidence="2">mRNA-binding protein involved in proper cytoplasmic distribution of mitochondria.</text>
</comment>
<dbReference type="PROSITE" id="PS51823">
    <property type="entry name" value="CLU"/>
    <property type="match status" value="1"/>
</dbReference>
<feature type="domain" description="Clu" evidence="4">
    <location>
        <begin position="371"/>
        <end position="613"/>
    </location>
</feature>
<dbReference type="Pfam" id="PF13236">
    <property type="entry name" value="CLU"/>
    <property type="match status" value="1"/>
</dbReference>
<keyword evidence="1 2" id="KW-0963">Cytoplasm</keyword>
<comment type="caution">
    <text evidence="5">The sequence shown here is derived from an EMBL/GenBank/DDBJ whole genome shotgun (WGS) entry which is preliminary data.</text>
</comment>
<dbReference type="CDD" id="cd15466">
    <property type="entry name" value="CLU-central"/>
    <property type="match status" value="1"/>
</dbReference>
<feature type="compositionally biased region" description="Basic and acidic residues" evidence="3">
    <location>
        <begin position="64"/>
        <end position="73"/>
    </location>
</feature>
<keyword evidence="6" id="KW-1185">Reference proteome</keyword>
<dbReference type="HAMAP" id="MF_03013">
    <property type="entry name" value="CLU"/>
    <property type="match status" value="1"/>
</dbReference>
<protein>
    <recommendedName>
        <fullName evidence="2">Clustered mitochondria protein homolog</fullName>
    </recommendedName>
</protein>
<dbReference type="GO" id="GO:0048312">
    <property type="term" value="P:intracellular distribution of mitochondria"/>
    <property type="evidence" value="ECO:0007669"/>
    <property type="project" value="TreeGrafter"/>
</dbReference>
<sequence length="1390" mass="158050">MAGNTRVDENKKADDTSSKSDSREIEGNMNRADEATSNKTECNCDNDETSTDDNKVTTVNGEDENQKMEEDEDKKDLQEIVLIQDTGFTIKIIAPNVETFELPVSSMELVQEIYQVLMDREDTCHRTCFSLQLDGVTLDNFSELKTIEGLKEGSVVKVVEEPYTVRESRIHVRHVRDLLKSLDLADAYNGVDCISLSFLNTVTAADVVEKKKSKLESIDCTPPDYILPNNKERPLLPLHPGVKEQKAPQCVRVLTYSGWNPPPGNRRMHGDLLYLYVLTLEDKKFHITASTRGFYINQSTEDEFNPQPTQPSYLSHSLIDLMNQISPAFRKNFSVLLKKRSQKHPFERVPAPYQVYSWMAPLPQHTVDYIRAEDAFSTRLGYEEHIPGQTRDWNEEIQMTRELSRKNLPDRLIRERAIFKVHSDFVAAASRGAQAVIDGNVMPINPGEDSKMQMFIWNNIFFSLGFDVKDHYKDFGGDAAAYAAPGNDLQGVRAYFSSDQEGLYTLGTVVVDYRGYRVTAQSIIPGILEREQEQSVVYGSVDFGKTVVTSDKYRELLSKTATQLKIRPHKVINNKDEEVELFSSIECKGIIGNDQRHYILDLLRTFPPDANYLPVKGEELSKEMKEHGYPRKHPHKLPCLRQELVDAFVENRYLAFVRHAANQFQQLQLSKQIKLNKDKNNEKDINSNDNKDTEEKTATINEVNKTLEKTLGSDNKGILEDDMAAEEAKKIVETLTGTDSNTFEENTREIVKKAARAVCSLSDTEFSVTFNPDVFQPHVKHFDEDGENMKREKQIVKDASEFLVLHQIPTLINDCLDHSSSPIDGSTLTEAMHNRGINVRYLGKVAEMFAKYNSVSYVYSIAVGELICRSAKHIYKTYMQGVDMVNLSSAISHFLNCLIGSYPNPTAQISAEEIQNRKARRKKKYNQRVVVHADNTEWLNESPKSLWKKIVDEIEDYYGYTLECDSIECCVDKYDLQRVSVLRAFCRTVGIQILLREYDLNVNSKQIFNEEDIINVSPIVKHMHPKVATDAYHFFTSGQTKIQQGLLREGYELITEAWNLLNNVYIALHPEIAACLRLLARLNYIMGDYGEALSYQQKAVIMSERVHGIDHPNTITEYAHLALYSFANNHISNALRLMYRARYLALLCHGENHPEVALIDSNIGLILHALEEYELSLRFLEKALKLNIRYFGSKSLKAAMSYHLVARTYSCQGNFRAALQSEKEAFSIYKQSLGDDHDRTKESSECLKHLTQQAVVFQKKMNEICKGEKNMTFPPIQIQTPSMSSVLDTLNIINGIVFVQIGDIERLKKEMAKQQGEQSDEVSKTAEETNKNNQNDVKENGVESETNNTANKDDISVELNDKSEKLNHIPAINGDVVSNNKQLLVTSGPQ</sequence>